<feature type="signal peptide" evidence="2">
    <location>
        <begin position="1"/>
        <end position="15"/>
    </location>
</feature>
<feature type="chain" id="PRO_5029910974" evidence="2">
    <location>
        <begin position="16"/>
        <end position="243"/>
    </location>
</feature>
<evidence type="ECO:0000313" key="3">
    <source>
        <dbReference type="EMBL" id="KAF6029350.1"/>
    </source>
</evidence>
<dbReference type="AlphaFoldDB" id="A0A7J7JSL6"/>
<keyword evidence="1" id="KW-0472">Membrane</keyword>
<evidence type="ECO:0000256" key="1">
    <source>
        <dbReference type="SAM" id="Phobius"/>
    </source>
</evidence>
<dbReference type="Proteomes" id="UP000593567">
    <property type="component" value="Unassembled WGS sequence"/>
</dbReference>
<keyword evidence="1" id="KW-0812">Transmembrane</keyword>
<feature type="transmembrane region" description="Helical" evidence="1">
    <location>
        <begin position="80"/>
        <end position="103"/>
    </location>
</feature>
<name>A0A7J7JSL6_BUGNE</name>
<organism evidence="3 4">
    <name type="scientific">Bugula neritina</name>
    <name type="common">Brown bryozoan</name>
    <name type="synonym">Sertularia neritina</name>
    <dbReference type="NCBI Taxonomy" id="10212"/>
    <lineage>
        <taxon>Eukaryota</taxon>
        <taxon>Metazoa</taxon>
        <taxon>Spiralia</taxon>
        <taxon>Lophotrochozoa</taxon>
        <taxon>Bryozoa</taxon>
        <taxon>Gymnolaemata</taxon>
        <taxon>Cheilostomatida</taxon>
        <taxon>Flustrina</taxon>
        <taxon>Buguloidea</taxon>
        <taxon>Bugulidae</taxon>
        <taxon>Bugula</taxon>
    </lineage>
</organism>
<gene>
    <name evidence="3" type="ORF">EB796_012355</name>
</gene>
<comment type="caution">
    <text evidence="3">The sequence shown here is derived from an EMBL/GenBank/DDBJ whole genome shotgun (WGS) entry which is preliminary data.</text>
</comment>
<keyword evidence="2" id="KW-0732">Signal</keyword>
<evidence type="ECO:0000256" key="2">
    <source>
        <dbReference type="SAM" id="SignalP"/>
    </source>
</evidence>
<protein>
    <submittedName>
        <fullName evidence="3">Uncharacterized protein</fullName>
    </submittedName>
</protein>
<keyword evidence="1" id="KW-1133">Transmembrane helix</keyword>
<reference evidence="3" key="1">
    <citation type="submission" date="2020-06" db="EMBL/GenBank/DDBJ databases">
        <title>Draft genome of Bugula neritina, a colonial animal packing powerful symbionts and potential medicines.</title>
        <authorList>
            <person name="Rayko M."/>
        </authorList>
    </citation>
    <scope>NUCLEOTIDE SEQUENCE [LARGE SCALE GENOMIC DNA]</scope>
    <source>
        <strain evidence="3">Kwan_BN1</strain>
    </source>
</reference>
<sequence length="243" mass="28007">MQLFLILLLFTAGHGIISRNQPVLLRNSQQSTHDALLYVDDTTSLERALISCIKMSTFINVLGFAMFMDIAYHYYVFSFLWWWLTTVPFIVTLFLTTVVVVIISPERAPCSRLRVTQSTSKQINLEIAKEIISPSTLLTECKQTEKHPKNKDAVVEKTSYAYNKNRIQYMAGMIERVFKDKPTRAAVDTTSYVYNRKRIQYMAGVVETMFKSPPAKRTELDDELKLTKGMCITSRMRQNFMKG</sequence>
<dbReference type="EMBL" id="VXIV02001824">
    <property type="protein sequence ID" value="KAF6029350.1"/>
    <property type="molecule type" value="Genomic_DNA"/>
</dbReference>
<accession>A0A7J7JSL6</accession>
<evidence type="ECO:0000313" key="4">
    <source>
        <dbReference type="Proteomes" id="UP000593567"/>
    </source>
</evidence>
<proteinExistence type="predicted"/>
<keyword evidence="4" id="KW-1185">Reference proteome</keyword>